<dbReference type="OrthoDB" id="2633250at2"/>
<feature type="binding site" evidence="3">
    <location>
        <position position="150"/>
    </location>
    <ligand>
        <name>a divalent metal cation</name>
        <dbReference type="ChEBI" id="CHEBI:60240"/>
    </ligand>
</feature>
<keyword evidence="7" id="KW-1185">Reference proteome</keyword>
<evidence type="ECO:0000313" key="6">
    <source>
        <dbReference type="EMBL" id="TDO49159.1"/>
    </source>
</evidence>
<proteinExistence type="inferred from homology"/>
<comment type="similarity">
    <text evidence="1">Belongs to the SMP-30/CGR1 family.</text>
</comment>
<evidence type="ECO:0000256" key="1">
    <source>
        <dbReference type="ARBA" id="ARBA00008853"/>
    </source>
</evidence>
<comment type="cofactor">
    <cofactor evidence="3">
        <name>Zn(2+)</name>
        <dbReference type="ChEBI" id="CHEBI:29105"/>
    </cofactor>
    <text evidence="3">Binds 1 divalent metal cation per subunit.</text>
</comment>
<sequence>MRSRADRISSTSYVQGESPRLDPRTGELIWVDILAGRVHRGRLADGVLTVLRDYEVGGPVGVAVPLAAPGAGWALAVREGFAHLAEDGVVTPLVTGLTAGQDQLNDGACHPDGSFWAGSQAIPRAPRAALFRLSVDGEVETMLGGLTVANGIDFSPDGRTLYFVDTLPHRRLEAITLYDGRPGERTTIVEISGGNPDGLVLDDEGCVWVAVWDASEVRRYAPTGELLATVELPVPRPTAVCFQGSTVVITTASLGLDRPPVGSGHLFAADVGVTGPPARPWLGRGAAYCG</sequence>
<feature type="domain" description="SMP-30/Gluconolactonase/LRE-like region" evidence="5">
    <location>
        <begin position="16"/>
        <end position="252"/>
    </location>
</feature>
<feature type="region of interest" description="Disordered" evidence="4">
    <location>
        <begin position="1"/>
        <end position="20"/>
    </location>
</feature>
<evidence type="ECO:0000256" key="3">
    <source>
        <dbReference type="PIRSR" id="PIRSR605511-2"/>
    </source>
</evidence>
<accession>A0A4R6KET9</accession>
<keyword evidence="3" id="KW-0862">Zinc</keyword>
<reference evidence="6 7" key="1">
    <citation type="submission" date="2019-03" db="EMBL/GenBank/DDBJ databases">
        <title>Genomic Encyclopedia of Type Strains, Phase III (KMG-III): the genomes of soil and plant-associated and newly described type strains.</title>
        <authorList>
            <person name="Whitman W."/>
        </authorList>
    </citation>
    <scope>NUCLEOTIDE SEQUENCE [LARGE SCALE GENOMIC DNA]</scope>
    <source>
        <strain evidence="6 7">VKM Ac-2527</strain>
    </source>
</reference>
<dbReference type="GO" id="GO:0004341">
    <property type="term" value="F:gluconolactonase activity"/>
    <property type="evidence" value="ECO:0007669"/>
    <property type="project" value="TreeGrafter"/>
</dbReference>
<dbReference type="GO" id="GO:0005509">
    <property type="term" value="F:calcium ion binding"/>
    <property type="evidence" value="ECO:0007669"/>
    <property type="project" value="TreeGrafter"/>
</dbReference>
<evidence type="ECO:0000256" key="4">
    <source>
        <dbReference type="SAM" id="MobiDB-lite"/>
    </source>
</evidence>
<dbReference type="GO" id="GO:0019853">
    <property type="term" value="P:L-ascorbic acid biosynthetic process"/>
    <property type="evidence" value="ECO:0007669"/>
    <property type="project" value="TreeGrafter"/>
</dbReference>
<dbReference type="AlphaFoldDB" id="A0A4R6KET9"/>
<dbReference type="PANTHER" id="PTHR10907">
    <property type="entry name" value="REGUCALCIN"/>
    <property type="match status" value="1"/>
</dbReference>
<dbReference type="PANTHER" id="PTHR10907:SF47">
    <property type="entry name" value="REGUCALCIN"/>
    <property type="match status" value="1"/>
</dbReference>
<protein>
    <submittedName>
        <fullName evidence="6">Sugar lactone lactonase YvrE</fullName>
    </submittedName>
</protein>
<dbReference type="InterPro" id="IPR013658">
    <property type="entry name" value="SGL"/>
</dbReference>
<evidence type="ECO:0000259" key="5">
    <source>
        <dbReference type="Pfam" id="PF08450"/>
    </source>
</evidence>
<evidence type="ECO:0000256" key="2">
    <source>
        <dbReference type="PIRSR" id="PIRSR605511-1"/>
    </source>
</evidence>
<dbReference type="EMBL" id="SNWQ01000006">
    <property type="protein sequence ID" value="TDO49159.1"/>
    <property type="molecule type" value="Genomic_DNA"/>
</dbReference>
<dbReference type="RefSeq" id="WP_133800546.1">
    <property type="nucleotide sequence ID" value="NZ_SNWQ01000006.1"/>
</dbReference>
<name>A0A4R6KET9_9ACTN</name>
<feature type="active site" description="Proton donor/acceptor" evidence="2">
    <location>
        <position position="197"/>
    </location>
</feature>
<comment type="caution">
    <text evidence="6">The sequence shown here is derived from an EMBL/GenBank/DDBJ whole genome shotgun (WGS) entry which is preliminary data.</text>
</comment>
<gene>
    <name evidence="6" type="ORF">EV643_106128</name>
</gene>
<dbReference type="InterPro" id="IPR011042">
    <property type="entry name" value="6-blade_b-propeller_TolB-like"/>
</dbReference>
<organism evidence="6 7">
    <name type="scientific">Kribbella caucasensis</name>
    <dbReference type="NCBI Taxonomy" id="2512215"/>
    <lineage>
        <taxon>Bacteria</taxon>
        <taxon>Bacillati</taxon>
        <taxon>Actinomycetota</taxon>
        <taxon>Actinomycetes</taxon>
        <taxon>Propionibacteriales</taxon>
        <taxon>Kribbellaceae</taxon>
        <taxon>Kribbella</taxon>
    </lineage>
</organism>
<dbReference type="PRINTS" id="PR01790">
    <property type="entry name" value="SMP30FAMILY"/>
</dbReference>
<dbReference type="SUPFAM" id="SSF63829">
    <property type="entry name" value="Calcium-dependent phosphotriesterase"/>
    <property type="match status" value="1"/>
</dbReference>
<dbReference type="Gene3D" id="2.120.10.30">
    <property type="entry name" value="TolB, C-terminal domain"/>
    <property type="match status" value="1"/>
</dbReference>
<feature type="binding site" evidence="3">
    <location>
        <position position="17"/>
    </location>
    <ligand>
        <name>a divalent metal cation</name>
        <dbReference type="ChEBI" id="CHEBI:60240"/>
    </ligand>
</feature>
<dbReference type="InterPro" id="IPR005511">
    <property type="entry name" value="SMP-30"/>
</dbReference>
<dbReference type="Pfam" id="PF08450">
    <property type="entry name" value="SGL"/>
    <property type="match status" value="1"/>
</dbReference>
<keyword evidence="3" id="KW-0479">Metal-binding</keyword>
<feature type="binding site" evidence="3">
    <location>
        <position position="105"/>
    </location>
    <ligand>
        <name>substrate</name>
    </ligand>
</feature>
<evidence type="ECO:0000313" key="7">
    <source>
        <dbReference type="Proteomes" id="UP000295388"/>
    </source>
</evidence>
<dbReference type="Proteomes" id="UP000295388">
    <property type="component" value="Unassembled WGS sequence"/>
</dbReference>
<feature type="binding site" evidence="3">
    <location>
        <position position="197"/>
    </location>
    <ligand>
        <name>a divalent metal cation</name>
        <dbReference type="ChEBI" id="CHEBI:60240"/>
    </ligand>
</feature>